<accession>A0A9X2E9J0</accession>
<keyword evidence="3" id="KW-1185">Reference proteome</keyword>
<evidence type="ECO:0000259" key="1">
    <source>
        <dbReference type="Pfam" id="PF02470"/>
    </source>
</evidence>
<sequence>MRASALSAVGLVAATLLTGYYLIFHQLGARPLRHTITVTAQLPASGGLEPGAPVTVRGIKIGAVRSVSPTTAGVTIELGLDSDSRIPATTPFVIENASAIGEQFLDFRPTGTAGPYVADGAVLPPGRGTIPVSVGQATDAMAAMVSSIDPNDVATVARFLTDAAGGSQADVRNLVAFGHLVDRSLTERTGTVADLFDAIRRLAALGAANTTQLAALAVSIEDLAQVWPVIGPLLPGVADHLADNGHKAALLVDGAAPRLRSLIADGSTFVDQAVPDRYRRTDALAPIDVGSFTSLLLTMFPESGRMQLPPPTK</sequence>
<dbReference type="AlphaFoldDB" id="A0A9X2E9J0"/>
<dbReference type="Proteomes" id="UP001139157">
    <property type="component" value="Unassembled WGS sequence"/>
</dbReference>
<dbReference type="Pfam" id="PF02470">
    <property type="entry name" value="MlaD"/>
    <property type="match status" value="1"/>
</dbReference>
<proteinExistence type="predicted"/>
<dbReference type="InterPro" id="IPR003399">
    <property type="entry name" value="Mce/MlaD"/>
</dbReference>
<dbReference type="EMBL" id="JAMRXG010000004">
    <property type="protein sequence ID" value="MCM6774013.1"/>
    <property type="molecule type" value="Genomic_DNA"/>
</dbReference>
<comment type="caution">
    <text evidence="2">The sequence shown here is derived from an EMBL/GenBank/DDBJ whole genome shotgun (WGS) entry which is preliminary data.</text>
</comment>
<protein>
    <submittedName>
        <fullName evidence="2">MlaD family protein</fullName>
    </submittedName>
</protein>
<dbReference type="PANTHER" id="PTHR33371">
    <property type="entry name" value="INTERMEMBRANE PHOSPHOLIPID TRANSPORT SYSTEM BINDING PROTEIN MLAD-RELATED"/>
    <property type="match status" value="1"/>
</dbReference>
<name>A0A9X2E9J0_9NOCA</name>
<evidence type="ECO:0000313" key="3">
    <source>
        <dbReference type="Proteomes" id="UP001139157"/>
    </source>
</evidence>
<evidence type="ECO:0000313" key="2">
    <source>
        <dbReference type="EMBL" id="MCM6774013.1"/>
    </source>
</evidence>
<gene>
    <name evidence="2" type="ORF">NDR86_11065</name>
</gene>
<dbReference type="PANTHER" id="PTHR33371:SF16">
    <property type="entry name" value="MCE-FAMILY PROTEIN MCE3F"/>
    <property type="match status" value="1"/>
</dbReference>
<feature type="domain" description="Mce/MlaD" evidence="1">
    <location>
        <begin position="35"/>
        <end position="109"/>
    </location>
</feature>
<dbReference type="GO" id="GO:0005576">
    <property type="term" value="C:extracellular region"/>
    <property type="evidence" value="ECO:0007669"/>
    <property type="project" value="TreeGrafter"/>
</dbReference>
<dbReference type="RefSeq" id="WP_251911217.1">
    <property type="nucleotide sequence ID" value="NZ_JAMRXG010000004.1"/>
</dbReference>
<reference evidence="2" key="1">
    <citation type="submission" date="2022-06" db="EMBL/GenBank/DDBJ databases">
        <title>Novel species in genus nocardia.</title>
        <authorList>
            <person name="Li F."/>
        </authorList>
    </citation>
    <scope>NUCLEOTIDE SEQUENCE</scope>
    <source>
        <strain evidence="2">CDC141</strain>
    </source>
</reference>
<dbReference type="InterPro" id="IPR052336">
    <property type="entry name" value="MlaD_Phospholipid_Transporter"/>
</dbReference>
<organism evidence="2 3">
    <name type="scientific">Nocardia pulmonis</name>
    <dbReference type="NCBI Taxonomy" id="2951408"/>
    <lineage>
        <taxon>Bacteria</taxon>
        <taxon>Bacillati</taxon>
        <taxon>Actinomycetota</taxon>
        <taxon>Actinomycetes</taxon>
        <taxon>Mycobacteriales</taxon>
        <taxon>Nocardiaceae</taxon>
        <taxon>Nocardia</taxon>
    </lineage>
</organism>